<gene>
    <name evidence="6" type="ORF">TCM_043884</name>
</gene>
<dbReference type="FunCoup" id="A0A061FWE1">
    <property type="interactions" value="9"/>
</dbReference>
<dbReference type="PANTHER" id="PTHR36710:SF4">
    <property type="entry name" value="PLANT INVERTASE_PECTIN METHYLESTERASE INHIBITOR SUPERFAMILY PROTEIN"/>
    <property type="match status" value="1"/>
</dbReference>
<evidence type="ECO:0000256" key="2">
    <source>
        <dbReference type="ARBA" id="ARBA00023157"/>
    </source>
</evidence>
<proteinExistence type="inferred from homology"/>
<protein>
    <submittedName>
        <fullName evidence="6">Pectinesterase inhibitor-like protein</fullName>
    </submittedName>
</protein>
<feature type="domain" description="Pectinesterase inhibitor" evidence="5">
    <location>
        <begin position="31"/>
        <end position="177"/>
    </location>
</feature>
<dbReference type="FunFam" id="1.20.140.40:FF:000008">
    <property type="entry name" value="Invertase/pectin methylesterase inhibitor family protein"/>
    <property type="match status" value="1"/>
</dbReference>
<dbReference type="Gene3D" id="1.20.140.40">
    <property type="entry name" value="Invertase/pectin methylesterase inhibitor family protein"/>
    <property type="match status" value="1"/>
</dbReference>
<dbReference type="Gramene" id="EOY19129">
    <property type="protein sequence ID" value="EOY19129"/>
    <property type="gene ID" value="TCM_043884"/>
</dbReference>
<keyword evidence="2" id="KW-1015">Disulfide bond</keyword>
<name>A0A061FWE1_THECC</name>
<dbReference type="CDD" id="cd15797">
    <property type="entry name" value="PMEI"/>
    <property type="match status" value="1"/>
</dbReference>
<comment type="similarity">
    <text evidence="3">Belongs to the PMEI family.</text>
</comment>
<evidence type="ECO:0000259" key="5">
    <source>
        <dbReference type="SMART" id="SM00856"/>
    </source>
</evidence>
<dbReference type="Proteomes" id="UP000026915">
    <property type="component" value="Chromosome 10"/>
</dbReference>
<evidence type="ECO:0000313" key="6">
    <source>
        <dbReference type="EMBL" id="EOY19129.1"/>
    </source>
</evidence>
<dbReference type="PANTHER" id="PTHR36710">
    <property type="entry name" value="PECTINESTERASE INHIBITOR-LIKE"/>
    <property type="match status" value="1"/>
</dbReference>
<reference evidence="6 7" key="1">
    <citation type="journal article" date="2013" name="Genome Biol.">
        <title>The genome sequence of the most widely cultivated cacao type and its use to identify candidate genes regulating pod color.</title>
        <authorList>
            <person name="Motamayor J.C."/>
            <person name="Mockaitis K."/>
            <person name="Schmutz J."/>
            <person name="Haiminen N."/>
            <person name="Iii D.L."/>
            <person name="Cornejo O."/>
            <person name="Findley S.D."/>
            <person name="Zheng P."/>
            <person name="Utro F."/>
            <person name="Royaert S."/>
            <person name="Saski C."/>
            <person name="Jenkins J."/>
            <person name="Podicheti R."/>
            <person name="Zhao M."/>
            <person name="Scheffler B.E."/>
            <person name="Stack J.C."/>
            <person name="Feltus F.A."/>
            <person name="Mustiga G.M."/>
            <person name="Amores F."/>
            <person name="Phillips W."/>
            <person name="Marelli J.P."/>
            <person name="May G.D."/>
            <person name="Shapiro H."/>
            <person name="Ma J."/>
            <person name="Bustamante C.D."/>
            <person name="Schnell R.J."/>
            <person name="Main D."/>
            <person name="Gilbert D."/>
            <person name="Parida L."/>
            <person name="Kuhn D.N."/>
        </authorList>
    </citation>
    <scope>NUCLEOTIDE SEQUENCE [LARGE SCALE GENOMIC DNA]</scope>
    <source>
        <strain evidence="7">cv. Matina 1-6</strain>
    </source>
</reference>
<dbReference type="InterPro" id="IPR052421">
    <property type="entry name" value="PCW_Enzyme_Inhibitor"/>
</dbReference>
<evidence type="ECO:0000256" key="3">
    <source>
        <dbReference type="ARBA" id="ARBA00038471"/>
    </source>
</evidence>
<organism evidence="6 7">
    <name type="scientific">Theobroma cacao</name>
    <name type="common">Cacao</name>
    <name type="synonym">Cocoa</name>
    <dbReference type="NCBI Taxonomy" id="3641"/>
    <lineage>
        <taxon>Eukaryota</taxon>
        <taxon>Viridiplantae</taxon>
        <taxon>Streptophyta</taxon>
        <taxon>Embryophyta</taxon>
        <taxon>Tracheophyta</taxon>
        <taxon>Spermatophyta</taxon>
        <taxon>Magnoliopsida</taxon>
        <taxon>eudicotyledons</taxon>
        <taxon>Gunneridae</taxon>
        <taxon>Pentapetalae</taxon>
        <taxon>rosids</taxon>
        <taxon>malvids</taxon>
        <taxon>Malvales</taxon>
        <taxon>Malvaceae</taxon>
        <taxon>Byttnerioideae</taxon>
        <taxon>Theobroma</taxon>
    </lineage>
</organism>
<dbReference type="InterPro" id="IPR006501">
    <property type="entry name" value="Pectinesterase_inhib_dom"/>
</dbReference>
<evidence type="ECO:0000313" key="7">
    <source>
        <dbReference type="Proteomes" id="UP000026915"/>
    </source>
</evidence>
<dbReference type="eggNOG" id="ENOG502S9C3">
    <property type="taxonomic scope" value="Eukaryota"/>
</dbReference>
<dbReference type="InParanoid" id="A0A061FWE1"/>
<dbReference type="InterPro" id="IPR035513">
    <property type="entry name" value="Invertase/methylesterase_inhib"/>
</dbReference>
<dbReference type="InterPro" id="IPR034086">
    <property type="entry name" value="PMEI_plant"/>
</dbReference>
<accession>A0A061FWE1</accession>
<evidence type="ECO:0000256" key="1">
    <source>
        <dbReference type="ARBA" id="ARBA00022729"/>
    </source>
</evidence>
<evidence type="ECO:0000256" key="4">
    <source>
        <dbReference type="SAM" id="SignalP"/>
    </source>
</evidence>
<dbReference type="OMA" id="QYTINIA"/>
<feature type="chain" id="PRO_5001598377" evidence="4">
    <location>
        <begin position="26"/>
        <end position="185"/>
    </location>
</feature>
<dbReference type="AlphaFoldDB" id="A0A061FWE1"/>
<dbReference type="GO" id="GO:0004857">
    <property type="term" value="F:enzyme inhibitor activity"/>
    <property type="evidence" value="ECO:0000318"/>
    <property type="project" value="GO_Central"/>
</dbReference>
<dbReference type="SMART" id="SM00856">
    <property type="entry name" value="PMEI"/>
    <property type="match status" value="1"/>
</dbReference>
<dbReference type="GO" id="GO:0009827">
    <property type="term" value="P:plant-type cell wall modification"/>
    <property type="evidence" value="ECO:0000318"/>
    <property type="project" value="GO_Central"/>
</dbReference>
<keyword evidence="1 4" id="KW-0732">Signal</keyword>
<sequence length="185" mass="20640">MASLSRSSLLVALSFAIFFINPSFAKPRPNVTDAEIITICSKTPAPSFCLKVLSNETLHANQTSLHGLAKISIELALASADETQVEISPLIKQAENYTVREGYTLCSQNYQEAVASLKDAKRLLSKHDYRGVRVQALAALEEAEACEHDLRIPAFNPSPLHDKNEEFKHYCNIIWAITNRLVDYY</sequence>
<dbReference type="Pfam" id="PF04043">
    <property type="entry name" value="PMEI"/>
    <property type="match status" value="1"/>
</dbReference>
<keyword evidence="7" id="KW-1185">Reference proteome</keyword>
<dbReference type="SUPFAM" id="SSF101148">
    <property type="entry name" value="Plant invertase/pectin methylesterase inhibitor"/>
    <property type="match status" value="1"/>
</dbReference>
<dbReference type="HOGENOM" id="CLU_1463738_0_0_1"/>
<dbReference type="GO" id="GO:0009505">
    <property type="term" value="C:plant-type cell wall"/>
    <property type="evidence" value="ECO:0000318"/>
    <property type="project" value="GO_Central"/>
</dbReference>
<dbReference type="NCBIfam" id="TIGR01614">
    <property type="entry name" value="PME_inhib"/>
    <property type="match status" value="1"/>
</dbReference>
<dbReference type="GO" id="GO:0046910">
    <property type="term" value="F:pectinesterase inhibitor activity"/>
    <property type="evidence" value="ECO:0007669"/>
    <property type="project" value="InterPro"/>
</dbReference>
<dbReference type="EMBL" id="CM001888">
    <property type="protein sequence ID" value="EOY19129.1"/>
    <property type="molecule type" value="Genomic_DNA"/>
</dbReference>
<feature type="signal peptide" evidence="4">
    <location>
        <begin position="1"/>
        <end position="25"/>
    </location>
</feature>